<dbReference type="InterPro" id="IPR043519">
    <property type="entry name" value="NT_sf"/>
</dbReference>
<protein>
    <recommendedName>
        <fullName evidence="3">Polymerase beta nucleotidyltransferase domain-containing protein</fullName>
    </recommendedName>
</protein>
<dbReference type="SUPFAM" id="SSF81301">
    <property type="entry name" value="Nucleotidyltransferase"/>
    <property type="match status" value="1"/>
</dbReference>
<sequence length="350" mass="41185">MNNKISNLPEDKQKIIKALINKIKSEYRDDIAVVVCYGSYITDSAYQKSDLDFFFIPKANKGYEMNMQFIIDDIGYDFWPLSWERAEQIANFKETITSIIAEGVLVYYNKPADLKRFNSLKEIINELTTNPENKNILINEAEKLLIRAKSIYFEMEYINEEYALVDSNCAQILNLIANATALLNSKYIKKGVYNIEDEIKNYSILPENYLKHFNLAVRSSSLKSKKEFIKKLILSLDEVLQQNKPKKELEITNKNFKGFYEEIKSNYNKLIHACEKKDYLKVFFTAHSIDSEIKNMLGERYKDFSFPNLIKNINEEDYEELKKVAHQHEEVLINLLQEYRINIKEYKNID</sequence>
<evidence type="ECO:0000313" key="1">
    <source>
        <dbReference type="EMBL" id="TDP88925.1"/>
    </source>
</evidence>
<evidence type="ECO:0008006" key="3">
    <source>
        <dbReference type="Google" id="ProtNLM"/>
    </source>
</evidence>
<gene>
    <name evidence="1" type="ORF">C7957_12814</name>
</gene>
<organism evidence="1 2">
    <name type="scientific">Halanaerobium saccharolyticum</name>
    <dbReference type="NCBI Taxonomy" id="43595"/>
    <lineage>
        <taxon>Bacteria</taxon>
        <taxon>Bacillati</taxon>
        <taxon>Bacillota</taxon>
        <taxon>Clostridia</taxon>
        <taxon>Halanaerobiales</taxon>
        <taxon>Halanaerobiaceae</taxon>
        <taxon>Halanaerobium</taxon>
    </lineage>
</organism>
<dbReference type="RefSeq" id="WP_133531021.1">
    <property type="nucleotide sequence ID" value="NZ_SNXX01000028.1"/>
</dbReference>
<name>A0A4R6RRQ2_9FIRM</name>
<comment type="caution">
    <text evidence="1">The sequence shown here is derived from an EMBL/GenBank/DDBJ whole genome shotgun (WGS) entry which is preliminary data.</text>
</comment>
<dbReference type="EMBL" id="SNXX01000028">
    <property type="protein sequence ID" value="TDP88925.1"/>
    <property type="molecule type" value="Genomic_DNA"/>
</dbReference>
<dbReference type="Proteomes" id="UP000295176">
    <property type="component" value="Unassembled WGS sequence"/>
</dbReference>
<dbReference type="AlphaFoldDB" id="A0A4R6RRQ2"/>
<accession>A0A4R6RRQ2</accession>
<evidence type="ECO:0000313" key="2">
    <source>
        <dbReference type="Proteomes" id="UP000295176"/>
    </source>
</evidence>
<dbReference type="Gene3D" id="3.30.460.10">
    <property type="entry name" value="Beta Polymerase, domain 2"/>
    <property type="match status" value="1"/>
</dbReference>
<reference evidence="1 2" key="1">
    <citation type="submission" date="2019-03" db="EMBL/GenBank/DDBJ databases">
        <title>Subsurface microbial communities from deep shales in Ohio and West Virginia, USA.</title>
        <authorList>
            <person name="Wrighton K."/>
        </authorList>
    </citation>
    <scope>NUCLEOTIDE SEQUENCE [LARGE SCALE GENOMIC DNA]</scope>
    <source>
        <strain evidence="1 2">MSL 7</strain>
    </source>
</reference>
<proteinExistence type="predicted"/>